<reference evidence="2" key="1">
    <citation type="submission" date="2021-02" db="EMBL/GenBank/DDBJ databases">
        <title>Genomic Encyclopedia of Type Strains, Phase IV (KMG-V): Genome sequencing to study the core and pangenomes of soil and plant-associated prokaryotes.</title>
        <authorList>
            <person name="Whitman W."/>
        </authorList>
    </citation>
    <scope>NUCLEOTIDE SEQUENCE</scope>
    <source>
        <strain evidence="2">USDA 406</strain>
    </source>
</reference>
<proteinExistence type="predicted"/>
<dbReference type="Gene3D" id="3.30.70.1230">
    <property type="entry name" value="Nucleotide cyclase"/>
    <property type="match status" value="2"/>
</dbReference>
<dbReference type="EMBL" id="JAFICZ010000001">
    <property type="protein sequence ID" value="MBP1290413.1"/>
    <property type="molecule type" value="Genomic_DNA"/>
</dbReference>
<evidence type="ECO:0000313" key="3">
    <source>
        <dbReference type="Proteomes" id="UP000673383"/>
    </source>
</evidence>
<dbReference type="GO" id="GO:0009190">
    <property type="term" value="P:cyclic nucleotide biosynthetic process"/>
    <property type="evidence" value="ECO:0007669"/>
    <property type="project" value="InterPro"/>
</dbReference>
<feature type="domain" description="Guanylate cyclase" evidence="1">
    <location>
        <begin position="49"/>
        <end position="188"/>
    </location>
</feature>
<dbReference type="InterPro" id="IPR001054">
    <property type="entry name" value="A/G_cyclase"/>
</dbReference>
<dbReference type="AlphaFoldDB" id="A0A8I1XYM8"/>
<dbReference type="PROSITE" id="PS50125">
    <property type="entry name" value="GUANYLATE_CYCLASE_2"/>
    <property type="match status" value="2"/>
</dbReference>
<evidence type="ECO:0000313" key="2">
    <source>
        <dbReference type="EMBL" id="MBP1290413.1"/>
    </source>
</evidence>
<protein>
    <submittedName>
        <fullName evidence="2">Class 3 adenylate cyclase</fullName>
    </submittedName>
</protein>
<name>A0A8I1XYM8_BRAEL</name>
<sequence>MSNSWKYDRAKEAIDKRFEEVKTVEIVDYKREMSLESIPTNKAYRVDSVHLYADILNMGDILATTEKEGERCHKRTLRFLNLHQRAVHRILSRCDARRVDFHNQRLHSLVAKPYGTDEAKKRVCRAVAIGKLIIDVLAETGDDDEDIPNAKVRIGIDSGLTLAVNNGRNGNREPLFLGSAANLAAKLASNWRAEGIYLTNGARQAAGLEQAEDGKEGTTPLTADQIAFCQDVAKLEVGKDAIVKEWRQDNNDNPIGSFDFSRPTPPLRSLDISVLTPGNSRRMEAVSVYADLDGFTKYVADNIDKKAADVVRCFHVIRSELDRVVASDFGGRRIRFIGDCIHALLMEGTAHTTYEEDTISAATLCAGALRSSFDLALERLKANKVGVAGLGLAIGYEFGPMTVTRLGMQGDRVRCSVSRGVLASEQEQCRCNGIETAIGQSAYDAGSDAVRKLFGKTRKLSSLDYDTAVDSLEAEGDKVAKDAAIAAYAVAAPAMAKAVEQPFRPFSEMP</sequence>
<dbReference type="GO" id="GO:0004016">
    <property type="term" value="F:adenylate cyclase activity"/>
    <property type="evidence" value="ECO:0007669"/>
    <property type="project" value="UniProtKB-ARBA"/>
</dbReference>
<organism evidence="2 3">
    <name type="scientific">Bradyrhizobium elkanii</name>
    <dbReference type="NCBI Taxonomy" id="29448"/>
    <lineage>
        <taxon>Bacteria</taxon>
        <taxon>Pseudomonadati</taxon>
        <taxon>Pseudomonadota</taxon>
        <taxon>Alphaproteobacteria</taxon>
        <taxon>Hyphomicrobiales</taxon>
        <taxon>Nitrobacteraceae</taxon>
        <taxon>Bradyrhizobium</taxon>
    </lineage>
</organism>
<accession>A0A8I1XYM8</accession>
<dbReference type="Proteomes" id="UP000673383">
    <property type="component" value="Unassembled WGS sequence"/>
</dbReference>
<dbReference type="InterPro" id="IPR029787">
    <property type="entry name" value="Nucleotide_cyclase"/>
</dbReference>
<dbReference type="GO" id="GO:0035556">
    <property type="term" value="P:intracellular signal transduction"/>
    <property type="evidence" value="ECO:0007669"/>
    <property type="project" value="InterPro"/>
</dbReference>
<comment type="caution">
    <text evidence="2">The sequence shown here is derived from an EMBL/GenBank/DDBJ whole genome shotgun (WGS) entry which is preliminary data.</text>
</comment>
<feature type="domain" description="Guanylate cyclase" evidence="1">
    <location>
        <begin position="286"/>
        <end position="409"/>
    </location>
</feature>
<dbReference type="SUPFAM" id="SSF55073">
    <property type="entry name" value="Nucleotide cyclase"/>
    <property type="match status" value="2"/>
</dbReference>
<gene>
    <name evidence="2" type="ORF">JOH49_000166</name>
</gene>
<dbReference type="RefSeq" id="WP_028343748.1">
    <property type="nucleotide sequence ID" value="NZ_CP126003.1"/>
</dbReference>
<evidence type="ECO:0000259" key="1">
    <source>
        <dbReference type="PROSITE" id="PS50125"/>
    </source>
</evidence>